<sequence>MTNQVNADYQDCIRTAALAFLERHQGEHLSDISVLLDRTISHLVSSFNVAEPLATRLASQAHIEHMEISLRQRIDLTFSTDTALVIRDPVKGYCWCVPVNEIYERILKAPDNGRYRATFS</sequence>
<protein>
    <submittedName>
        <fullName evidence="1">Uncharacterized protein</fullName>
    </submittedName>
</protein>
<dbReference type="EMBL" id="JACAQE010000007">
    <property type="protein sequence ID" value="NWC16184.1"/>
    <property type="molecule type" value="Genomic_DNA"/>
</dbReference>
<dbReference type="RefSeq" id="WP_017123964.1">
    <property type="nucleotide sequence ID" value="NZ_JACAQE010000007.1"/>
</dbReference>
<evidence type="ECO:0000313" key="2">
    <source>
        <dbReference type="Proteomes" id="UP000517547"/>
    </source>
</evidence>
<dbReference type="AlphaFoldDB" id="A0A7Y8CES7"/>
<dbReference type="Proteomes" id="UP000517547">
    <property type="component" value="Unassembled WGS sequence"/>
</dbReference>
<reference evidence="1 2" key="1">
    <citation type="submission" date="2020-04" db="EMBL/GenBank/DDBJ databases">
        <title>Molecular characterization of pseudomonads from Agaricus bisporus reveal novel blotch 2 pathogens in Western Europe.</title>
        <authorList>
            <person name="Taparia T."/>
            <person name="Krijger M."/>
            <person name="Haynes E."/>
            <person name="Elpinstone J.G."/>
            <person name="Noble R."/>
            <person name="Van Der Wolf J."/>
        </authorList>
    </citation>
    <scope>NUCLEOTIDE SEQUENCE [LARGE SCALE GENOMIC DNA]</scope>
    <source>
        <strain evidence="1 2">IPO3738</strain>
    </source>
</reference>
<gene>
    <name evidence="1" type="ORF">HX845_21180</name>
</gene>
<comment type="caution">
    <text evidence="1">The sequence shown here is derived from an EMBL/GenBank/DDBJ whole genome shotgun (WGS) entry which is preliminary data.</text>
</comment>
<organism evidence="1 2">
    <name type="scientific">Pseudomonas gingeri</name>
    <dbReference type="NCBI Taxonomy" id="117681"/>
    <lineage>
        <taxon>Bacteria</taxon>
        <taxon>Pseudomonadati</taxon>
        <taxon>Pseudomonadota</taxon>
        <taxon>Gammaproteobacteria</taxon>
        <taxon>Pseudomonadales</taxon>
        <taxon>Pseudomonadaceae</taxon>
        <taxon>Pseudomonas</taxon>
    </lineage>
</organism>
<evidence type="ECO:0000313" key="1">
    <source>
        <dbReference type="EMBL" id="NWC16184.1"/>
    </source>
</evidence>
<accession>A0A7Y8CES7</accession>
<proteinExistence type="predicted"/>
<name>A0A7Y8CES7_9PSED</name>